<dbReference type="AlphaFoldDB" id="J3LCJ2"/>
<name>J3LCJ2_ORYBR</name>
<feature type="region of interest" description="Disordered" evidence="1">
    <location>
        <begin position="139"/>
        <end position="175"/>
    </location>
</feature>
<feature type="compositionally biased region" description="Acidic residues" evidence="1">
    <location>
        <begin position="140"/>
        <end position="150"/>
    </location>
</feature>
<sequence length="203" mass="23373">MTRFMKEPRSGWSGWTMTRFRKELRSGWSRNHVTWLDKSHDFWRLISVNGGGIVTRLKEELRFGRWRMSGDDIEYEVAYGGGTPCRMKIVAGFICCMYKRRSIILRGVLLIQLREVRGGMPEQGRGRGAAAGRRVVAAADVDDQGEEHEDQADREGDRLHAAGASPRRQAQEEAQRELRLRMVRPPFCFLSSLSFIRCVQQQQ</sequence>
<organism evidence="2">
    <name type="scientific">Oryza brachyantha</name>
    <name type="common">malo sina</name>
    <dbReference type="NCBI Taxonomy" id="4533"/>
    <lineage>
        <taxon>Eukaryota</taxon>
        <taxon>Viridiplantae</taxon>
        <taxon>Streptophyta</taxon>
        <taxon>Embryophyta</taxon>
        <taxon>Tracheophyta</taxon>
        <taxon>Spermatophyta</taxon>
        <taxon>Magnoliopsida</taxon>
        <taxon>Liliopsida</taxon>
        <taxon>Poales</taxon>
        <taxon>Poaceae</taxon>
        <taxon>BOP clade</taxon>
        <taxon>Oryzoideae</taxon>
        <taxon>Oryzeae</taxon>
        <taxon>Oryzinae</taxon>
        <taxon>Oryza</taxon>
    </lineage>
</organism>
<evidence type="ECO:0000313" key="2">
    <source>
        <dbReference type="EnsemblPlants" id="OB02G23590.1"/>
    </source>
</evidence>
<evidence type="ECO:0000256" key="1">
    <source>
        <dbReference type="SAM" id="MobiDB-lite"/>
    </source>
</evidence>
<dbReference type="Proteomes" id="UP000006038">
    <property type="component" value="Unassembled WGS sequence"/>
</dbReference>
<keyword evidence="3" id="KW-1185">Reference proteome</keyword>
<evidence type="ECO:0000313" key="3">
    <source>
        <dbReference type="Proteomes" id="UP000006038"/>
    </source>
</evidence>
<accession>J3LCJ2</accession>
<feature type="compositionally biased region" description="Basic and acidic residues" evidence="1">
    <location>
        <begin position="151"/>
        <end position="160"/>
    </location>
</feature>
<dbReference type="EnsemblPlants" id="OB02G23590.1">
    <property type="protein sequence ID" value="OB02G23590.1"/>
    <property type="gene ID" value="OB02G23590"/>
</dbReference>
<dbReference type="HOGENOM" id="CLU_1350740_0_0_1"/>
<protein>
    <submittedName>
        <fullName evidence="2">Uncharacterized protein</fullName>
    </submittedName>
</protein>
<dbReference type="Gramene" id="OB02G23590.1">
    <property type="protein sequence ID" value="OB02G23590.1"/>
    <property type="gene ID" value="OB02G23590"/>
</dbReference>
<proteinExistence type="predicted"/>
<reference evidence="2" key="1">
    <citation type="submission" date="2013-04" db="UniProtKB">
        <authorList>
            <consortium name="EnsemblPlants"/>
        </authorList>
    </citation>
    <scope>IDENTIFICATION</scope>
</reference>